<proteinExistence type="predicted"/>
<evidence type="ECO:0000313" key="1">
    <source>
        <dbReference type="EMBL" id="SVC37770.1"/>
    </source>
</evidence>
<sequence>SKTNDYLKSQGKASIDWQLPQNC</sequence>
<dbReference type="EMBL" id="UINC01087955">
    <property type="protein sequence ID" value="SVC37770.1"/>
    <property type="molecule type" value="Genomic_DNA"/>
</dbReference>
<accession>A0A382LMB8</accession>
<organism evidence="1">
    <name type="scientific">marine metagenome</name>
    <dbReference type="NCBI Taxonomy" id="408172"/>
    <lineage>
        <taxon>unclassified sequences</taxon>
        <taxon>metagenomes</taxon>
        <taxon>ecological metagenomes</taxon>
    </lineage>
</organism>
<reference evidence="1" key="1">
    <citation type="submission" date="2018-05" db="EMBL/GenBank/DDBJ databases">
        <authorList>
            <person name="Lanie J.A."/>
            <person name="Ng W.-L."/>
            <person name="Kazmierczak K.M."/>
            <person name="Andrzejewski T.M."/>
            <person name="Davidsen T.M."/>
            <person name="Wayne K.J."/>
            <person name="Tettelin H."/>
            <person name="Glass J.I."/>
            <person name="Rusch D."/>
            <person name="Podicherti R."/>
            <person name="Tsui H.-C.T."/>
            <person name="Winkler M.E."/>
        </authorList>
    </citation>
    <scope>NUCLEOTIDE SEQUENCE</scope>
</reference>
<gene>
    <name evidence="1" type="ORF">METZ01_LOCUS290624</name>
</gene>
<name>A0A382LMB8_9ZZZZ</name>
<feature type="non-terminal residue" evidence="1">
    <location>
        <position position="1"/>
    </location>
</feature>
<protein>
    <submittedName>
        <fullName evidence="1">Uncharacterized protein</fullName>
    </submittedName>
</protein>
<dbReference type="AlphaFoldDB" id="A0A382LMB8"/>